<keyword evidence="4 8" id="KW-0677">Repeat</keyword>
<dbReference type="InterPro" id="IPR010208">
    <property type="entry name" value="Ion_transpt_RnfC/RsxC"/>
</dbReference>
<feature type="binding site" evidence="8">
    <location>
        <position position="412"/>
    </location>
    <ligand>
        <name>[4Fe-4S] cluster</name>
        <dbReference type="ChEBI" id="CHEBI:49883"/>
        <label>2</label>
    </ligand>
</feature>
<keyword evidence="7 8" id="KW-0411">Iron-sulfur</keyword>
<keyword evidence="8" id="KW-1278">Translocase</keyword>
<dbReference type="InterPro" id="IPR019554">
    <property type="entry name" value="Soluble_ligand-bd"/>
</dbReference>
<organism evidence="10">
    <name type="scientific">uncultured Alphaproteobacteria bacterium</name>
    <dbReference type="NCBI Taxonomy" id="91750"/>
    <lineage>
        <taxon>Bacteria</taxon>
        <taxon>Pseudomonadati</taxon>
        <taxon>Pseudomonadota</taxon>
        <taxon>Alphaproteobacteria</taxon>
        <taxon>environmental samples</taxon>
    </lineage>
</organism>
<evidence type="ECO:0000256" key="6">
    <source>
        <dbReference type="ARBA" id="ARBA00023004"/>
    </source>
</evidence>
<dbReference type="Pfam" id="PF13375">
    <property type="entry name" value="RnfC_N"/>
    <property type="match status" value="1"/>
</dbReference>
<comment type="function">
    <text evidence="8">Part of a membrane-bound complex that couples electron transfer with translocation of ions across the membrane.</text>
</comment>
<dbReference type="NCBIfam" id="NF003454">
    <property type="entry name" value="PRK05035.1"/>
    <property type="match status" value="1"/>
</dbReference>
<dbReference type="NCBIfam" id="TIGR01945">
    <property type="entry name" value="rnfC"/>
    <property type="match status" value="1"/>
</dbReference>
<dbReference type="PROSITE" id="PS00198">
    <property type="entry name" value="4FE4S_FER_1"/>
    <property type="match status" value="1"/>
</dbReference>
<dbReference type="HAMAP" id="MF_00461">
    <property type="entry name" value="RsxC_RnfC"/>
    <property type="match status" value="1"/>
</dbReference>
<dbReference type="EC" id="7.-.-.-" evidence="8"/>
<dbReference type="Pfam" id="PF10531">
    <property type="entry name" value="SLBB"/>
    <property type="match status" value="1"/>
</dbReference>
<keyword evidence="5 8" id="KW-0249">Electron transport</keyword>
<evidence type="ECO:0000313" key="10">
    <source>
        <dbReference type="EMBL" id="SBW07075.1"/>
    </source>
</evidence>
<dbReference type="GO" id="GO:0046872">
    <property type="term" value="F:metal ion binding"/>
    <property type="evidence" value="ECO:0007669"/>
    <property type="project" value="UniProtKB-KW"/>
</dbReference>
<comment type="subunit">
    <text evidence="8">The complex is composed of six subunits: RnfA, RnfB, RnfC, RnfD, RnfE and RnfG.</text>
</comment>
<evidence type="ECO:0000256" key="7">
    <source>
        <dbReference type="ARBA" id="ARBA00023014"/>
    </source>
</evidence>
<dbReference type="InterPro" id="IPR037225">
    <property type="entry name" value="Nuo51_FMN-bd_sf"/>
</dbReference>
<dbReference type="SUPFAM" id="SSF142019">
    <property type="entry name" value="Nqo1 FMN-binding domain-like"/>
    <property type="match status" value="1"/>
</dbReference>
<protein>
    <recommendedName>
        <fullName evidence="8">Ion-translocating oxidoreductase complex subunit C</fullName>
        <ecNumber evidence="8">7.-.-.-</ecNumber>
    </recommendedName>
    <alternativeName>
        <fullName evidence="8">Rnf electron transport complex subunit C</fullName>
    </alternativeName>
</protein>
<dbReference type="PANTHER" id="PTHR43034:SF2">
    <property type="entry name" value="ION-TRANSLOCATING OXIDOREDUCTASE COMPLEX SUBUNIT C"/>
    <property type="match status" value="1"/>
</dbReference>
<dbReference type="GO" id="GO:0005886">
    <property type="term" value="C:plasma membrane"/>
    <property type="evidence" value="ECO:0007669"/>
    <property type="project" value="UniProtKB-SubCell"/>
</dbReference>
<evidence type="ECO:0000259" key="9">
    <source>
        <dbReference type="PROSITE" id="PS51379"/>
    </source>
</evidence>
<evidence type="ECO:0000256" key="4">
    <source>
        <dbReference type="ARBA" id="ARBA00022737"/>
    </source>
</evidence>
<feature type="binding site" evidence="8">
    <location>
        <position position="367"/>
    </location>
    <ligand>
        <name>[4Fe-4S] cluster</name>
        <dbReference type="ChEBI" id="CHEBI:49883"/>
        <label>1</label>
    </ligand>
</feature>
<keyword evidence="1 8" id="KW-0813">Transport</keyword>
<keyword evidence="8" id="KW-1003">Cell membrane</keyword>
<dbReference type="SUPFAM" id="SSF46548">
    <property type="entry name" value="alpha-helical ferredoxin"/>
    <property type="match status" value="1"/>
</dbReference>
<dbReference type="Pfam" id="PF12838">
    <property type="entry name" value="Fer4_7"/>
    <property type="match status" value="1"/>
</dbReference>
<gene>
    <name evidence="8 10" type="primary">rnfC</name>
    <name evidence="10" type="ORF">KL86APRO_12197</name>
</gene>
<keyword evidence="8" id="KW-0472">Membrane</keyword>
<evidence type="ECO:0000256" key="8">
    <source>
        <dbReference type="HAMAP-Rule" id="MF_00461"/>
    </source>
</evidence>
<evidence type="ECO:0000256" key="5">
    <source>
        <dbReference type="ARBA" id="ARBA00022982"/>
    </source>
</evidence>
<comment type="cofactor">
    <cofactor evidence="8">
        <name>[4Fe-4S] cluster</name>
        <dbReference type="ChEBI" id="CHEBI:49883"/>
    </cofactor>
    <text evidence="8">Binds 2 [4Fe-4S] clusters per subunit.</text>
</comment>
<dbReference type="GO" id="GO:0022900">
    <property type="term" value="P:electron transport chain"/>
    <property type="evidence" value="ECO:0007669"/>
    <property type="project" value="UniProtKB-UniRule"/>
</dbReference>
<comment type="subcellular location">
    <subcellularLocation>
        <location evidence="8">Cell inner membrane</location>
        <topology evidence="8">Peripheral membrane protein</topology>
    </subcellularLocation>
</comment>
<sequence length="485" mass="50342">MRLFRIRGGVHPAERKDATREKAVVAAPLPPRLVLPLQQHIGAPARPLVKPGDRVLKGQPVAAAAGPVSAAIHASTSGVVESIGPQPVPHPSGLPAPAIVLIPDGRDAWCAPMLSLGPYASPEAIAERVAEAGIVGLGGATFPSAVKLNLRQGHALDTLVMNGAECEPFLTCDDRLMRESASELIQGVALMARALGVSRAIVAIERNKPEATAAMTGAAAAYREISVVALPTRYPMGSEKHLVHALTGRETPARALTADIGVVVHNIATAFAVYEAVILGRPLVSRVLTVSGGAIARPMNLRVALGTPIRHLVDVCGGFVAPPQELLSGGPMMGQPLRSTEIPTVKGMNGVLALLPADTRRGPAHACLRCGACVSACPCGLLPFEMAAHVRNGDFAAALEAGLMDCIGCGSCAFACPSRIPLVQSFHHAKGHIAAEARLKQRNAEAKRLAEAKAGREARLAAARKAEMARKKAAAERARAEAGEG</sequence>
<dbReference type="Gene3D" id="3.40.50.11540">
    <property type="entry name" value="NADH-ubiquinone oxidoreductase 51kDa subunit"/>
    <property type="match status" value="1"/>
</dbReference>
<reference evidence="10" key="1">
    <citation type="submission" date="2016-04" db="EMBL/GenBank/DDBJ databases">
        <authorList>
            <person name="Evans L.H."/>
            <person name="Alamgir A."/>
            <person name="Owens N."/>
            <person name="Weber N.D."/>
            <person name="Virtaneva K."/>
            <person name="Barbian K."/>
            <person name="Babar A."/>
            <person name="Rosenke K."/>
        </authorList>
    </citation>
    <scope>NUCLEOTIDE SEQUENCE</scope>
    <source>
        <strain evidence="10">86</strain>
    </source>
</reference>
<feature type="binding site" evidence="8">
    <location>
        <position position="373"/>
    </location>
    <ligand>
        <name>[4Fe-4S] cluster</name>
        <dbReference type="ChEBI" id="CHEBI:49883"/>
        <label>1</label>
    </ligand>
</feature>
<dbReference type="GO" id="GO:0051539">
    <property type="term" value="F:4 iron, 4 sulfur cluster binding"/>
    <property type="evidence" value="ECO:0007669"/>
    <property type="project" value="UniProtKB-KW"/>
</dbReference>
<dbReference type="InterPro" id="IPR011538">
    <property type="entry name" value="Nuo51_FMN-bd"/>
</dbReference>
<keyword evidence="6 8" id="KW-0408">Iron</keyword>
<feature type="binding site" evidence="8">
    <location>
        <position position="409"/>
    </location>
    <ligand>
        <name>[4Fe-4S] cluster</name>
        <dbReference type="ChEBI" id="CHEBI:49883"/>
        <label>2</label>
    </ligand>
</feature>
<evidence type="ECO:0000256" key="2">
    <source>
        <dbReference type="ARBA" id="ARBA00022485"/>
    </source>
</evidence>
<dbReference type="PANTHER" id="PTHR43034">
    <property type="entry name" value="ION-TRANSLOCATING OXIDOREDUCTASE COMPLEX SUBUNIT C"/>
    <property type="match status" value="1"/>
</dbReference>
<feature type="binding site" evidence="8">
    <location>
        <position position="406"/>
    </location>
    <ligand>
        <name>[4Fe-4S] cluster</name>
        <dbReference type="ChEBI" id="CHEBI:49883"/>
        <label>2</label>
    </ligand>
</feature>
<dbReference type="EMBL" id="FLUO01000001">
    <property type="protein sequence ID" value="SBW07075.1"/>
    <property type="molecule type" value="Genomic_DNA"/>
</dbReference>
<dbReference type="Gene3D" id="3.30.70.20">
    <property type="match status" value="1"/>
</dbReference>
<keyword evidence="3 8" id="KW-0479">Metal-binding</keyword>
<dbReference type="GO" id="GO:0009055">
    <property type="term" value="F:electron transfer activity"/>
    <property type="evidence" value="ECO:0007669"/>
    <property type="project" value="InterPro"/>
</dbReference>
<accession>A0A212K6E1</accession>
<proteinExistence type="inferred from homology"/>
<dbReference type="InterPro" id="IPR017900">
    <property type="entry name" value="4Fe4S_Fe_S_CS"/>
</dbReference>
<feature type="binding site" evidence="8">
    <location>
        <position position="377"/>
    </location>
    <ligand>
        <name>[4Fe-4S] cluster</name>
        <dbReference type="ChEBI" id="CHEBI:49883"/>
        <label>2</label>
    </ligand>
</feature>
<dbReference type="InterPro" id="IPR017896">
    <property type="entry name" value="4Fe4S_Fe-S-bd"/>
</dbReference>
<keyword evidence="8" id="KW-0997">Cell inner membrane</keyword>
<name>A0A212K6E1_9PROT</name>
<dbReference type="AlphaFoldDB" id="A0A212K6E1"/>
<dbReference type="Pfam" id="PF01512">
    <property type="entry name" value="Complex1_51K"/>
    <property type="match status" value="1"/>
</dbReference>
<feature type="binding site" evidence="8">
    <location>
        <position position="416"/>
    </location>
    <ligand>
        <name>[4Fe-4S] cluster</name>
        <dbReference type="ChEBI" id="CHEBI:49883"/>
        <label>1</label>
    </ligand>
</feature>
<dbReference type="InterPro" id="IPR026902">
    <property type="entry name" value="RnfC_N"/>
</dbReference>
<feature type="binding site" evidence="8">
    <location>
        <position position="370"/>
    </location>
    <ligand>
        <name>[4Fe-4S] cluster</name>
        <dbReference type="ChEBI" id="CHEBI:49883"/>
        <label>1</label>
    </ligand>
</feature>
<evidence type="ECO:0000256" key="3">
    <source>
        <dbReference type="ARBA" id="ARBA00022723"/>
    </source>
</evidence>
<feature type="domain" description="4Fe-4S ferredoxin-type" evidence="9">
    <location>
        <begin position="357"/>
        <end position="387"/>
    </location>
</feature>
<keyword evidence="2 8" id="KW-0004">4Fe-4S</keyword>
<feature type="domain" description="4Fe-4S ferredoxin-type" evidence="9">
    <location>
        <begin position="395"/>
        <end position="426"/>
    </location>
</feature>
<dbReference type="PROSITE" id="PS51379">
    <property type="entry name" value="4FE4S_FER_2"/>
    <property type="match status" value="2"/>
</dbReference>
<comment type="similarity">
    <text evidence="8">Belongs to the 4Fe4S bacterial-type ferredoxin family. RnfC subfamily.</text>
</comment>
<evidence type="ECO:0000256" key="1">
    <source>
        <dbReference type="ARBA" id="ARBA00022448"/>
    </source>
</evidence>